<sequence>MLGIYDGRDKGRRRLASASDLNCCTVHHAKNVAQFLPQGKLQKKAVLSVLA</sequence>
<dbReference type="STRING" id="287098.SAMN05421665_3527"/>
<dbReference type="AlphaFoldDB" id="A0A1R3XK00"/>
<accession>A0A1R3XK00</accession>
<dbReference type="Proteomes" id="UP000186997">
    <property type="component" value="Unassembled WGS sequence"/>
</dbReference>
<gene>
    <name evidence="1" type="ORF">SAMN05421665_3527</name>
</gene>
<proteinExistence type="predicted"/>
<organism evidence="1 2">
    <name type="scientific">Yoonia rosea</name>
    <dbReference type="NCBI Taxonomy" id="287098"/>
    <lineage>
        <taxon>Bacteria</taxon>
        <taxon>Pseudomonadati</taxon>
        <taxon>Pseudomonadota</taxon>
        <taxon>Alphaproteobacteria</taxon>
        <taxon>Rhodobacterales</taxon>
        <taxon>Paracoccaceae</taxon>
        <taxon>Yoonia</taxon>
    </lineage>
</organism>
<dbReference type="EMBL" id="FTPR01000004">
    <property type="protein sequence ID" value="SIT91954.1"/>
    <property type="molecule type" value="Genomic_DNA"/>
</dbReference>
<keyword evidence="2" id="KW-1185">Reference proteome</keyword>
<evidence type="ECO:0000313" key="1">
    <source>
        <dbReference type="EMBL" id="SIT91954.1"/>
    </source>
</evidence>
<reference evidence="2" key="1">
    <citation type="submission" date="2017-01" db="EMBL/GenBank/DDBJ databases">
        <authorList>
            <person name="Varghese N."/>
            <person name="Submissions S."/>
        </authorList>
    </citation>
    <scope>NUCLEOTIDE SEQUENCE [LARGE SCALE GENOMIC DNA]</scope>
    <source>
        <strain evidence="2">DSM 29591</strain>
    </source>
</reference>
<name>A0A1R3XK00_9RHOB</name>
<evidence type="ECO:0000313" key="2">
    <source>
        <dbReference type="Proteomes" id="UP000186997"/>
    </source>
</evidence>
<protein>
    <submittedName>
        <fullName evidence="1">Uncharacterized protein</fullName>
    </submittedName>
</protein>